<dbReference type="AlphaFoldDB" id="A0A426Y0Y8"/>
<evidence type="ECO:0000313" key="2">
    <source>
        <dbReference type="EMBL" id="RRT45374.1"/>
    </source>
</evidence>
<feature type="compositionally biased region" description="Basic residues" evidence="1">
    <location>
        <begin position="32"/>
        <end position="42"/>
    </location>
</feature>
<reference evidence="2 3" key="1">
    <citation type="journal article" date="2014" name="Agronomy (Basel)">
        <title>A Draft Genome Sequence for Ensete ventricosum, the Drought-Tolerant Tree Against Hunger.</title>
        <authorList>
            <person name="Harrison J."/>
            <person name="Moore K.A."/>
            <person name="Paszkiewicz K."/>
            <person name="Jones T."/>
            <person name="Grant M."/>
            <person name="Ambacheew D."/>
            <person name="Muzemil S."/>
            <person name="Studholme D.J."/>
        </authorList>
    </citation>
    <scope>NUCLEOTIDE SEQUENCE [LARGE SCALE GENOMIC DNA]</scope>
</reference>
<name>A0A426Y0Y8_ENSVE</name>
<evidence type="ECO:0000313" key="3">
    <source>
        <dbReference type="Proteomes" id="UP000287651"/>
    </source>
</evidence>
<dbReference type="Proteomes" id="UP000287651">
    <property type="component" value="Unassembled WGS sequence"/>
</dbReference>
<protein>
    <submittedName>
        <fullName evidence="2">Uncharacterized protein</fullName>
    </submittedName>
</protein>
<feature type="region of interest" description="Disordered" evidence="1">
    <location>
        <begin position="26"/>
        <end position="72"/>
    </location>
</feature>
<comment type="caution">
    <text evidence="2">The sequence shown here is derived from an EMBL/GenBank/DDBJ whole genome shotgun (WGS) entry which is preliminary data.</text>
</comment>
<sequence>MVPPKIDHRQAISTIGGRLREIDSRLREIREKGKKKKKRKRRIGEETEPLPSPPTGRSCTVAHAPSPPTGRP</sequence>
<dbReference type="EMBL" id="AMZH03015876">
    <property type="protein sequence ID" value="RRT45374.1"/>
    <property type="molecule type" value="Genomic_DNA"/>
</dbReference>
<feature type="non-terminal residue" evidence="2">
    <location>
        <position position="72"/>
    </location>
</feature>
<evidence type="ECO:0000256" key="1">
    <source>
        <dbReference type="SAM" id="MobiDB-lite"/>
    </source>
</evidence>
<accession>A0A426Y0Y8</accession>
<gene>
    <name evidence="2" type="ORF">B296_00055178</name>
</gene>
<organism evidence="2 3">
    <name type="scientific">Ensete ventricosum</name>
    <name type="common">Abyssinian banana</name>
    <name type="synonym">Musa ensete</name>
    <dbReference type="NCBI Taxonomy" id="4639"/>
    <lineage>
        <taxon>Eukaryota</taxon>
        <taxon>Viridiplantae</taxon>
        <taxon>Streptophyta</taxon>
        <taxon>Embryophyta</taxon>
        <taxon>Tracheophyta</taxon>
        <taxon>Spermatophyta</taxon>
        <taxon>Magnoliopsida</taxon>
        <taxon>Liliopsida</taxon>
        <taxon>Zingiberales</taxon>
        <taxon>Musaceae</taxon>
        <taxon>Ensete</taxon>
    </lineage>
</organism>
<proteinExistence type="predicted"/>